<dbReference type="SMART" id="SM00825">
    <property type="entry name" value="PKS_KS"/>
    <property type="match status" value="3"/>
</dbReference>
<dbReference type="GO" id="GO:0031177">
    <property type="term" value="F:phosphopantetheine binding"/>
    <property type="evidence" value="ECO:0007669"/>
    <property type="project" value="InterPro"/>
</dbReference>
<dbReference type="InterPro" id="IPR023213">
    <property type="entry name" value="CAT-like_dom_sf"/>
</dbReference>
<dbReference type="SMART" id="SM00827">
    <property type="entry name" value="PKS_AT"/>
    <property type="match status" value="3"/>
</dbReference>
<dbReference type="InterPro" id="IPR025110">
    <property type="entry name" value="AMP-bd_C"/>
</dbReference>
<dbReference type="NCBIfam" id="TIGR01733">
    <property type="entry name" value="AA-adenyl-dom"/>
    <property type="match status" value="1"/>
</dbReference>
<keyword evidence="7" id="KW-0276">Fatty acid metabolism</keyword>
<dbReference type="InterPro" id="IPR050091">
    <property type="entry name" value="PKS_NRPS_Biosynth_Enz"/>
</dbReference>
<dbReference type="GO" id="GO:0033068">
    <property type="term" value="P:macrolide biosynthetic process"/>
    <property type="evidence" value="ECO:0007669"/>
    <property type="project" value="UniProtKB-ARBA"/>
</dbReference>
<evidence type="ECO:0000256" key="2">
    <source>
        <dbReference type="ARBA" id="ARBA00004792"/>
    </source>
</evidence>
<dbReference type="Gene3D" id="3.30.559.10">
    <property type="entry name" value="Chloramphenicol acetyltransferase-like domain"/>
    <property type="match status" value="1"/>
</dbReference>
<dbReference type="PANTHER" id="PTHR43775">
    <property type="entry name" value="FATTY ACID SYNTHASE"/>
    <property type="match status" value="1"/>
</dbReference>
<dbReference type="Gene3D" id="3.30.300.30">
    <property type="match status" value="1"/>
</dbReference>
<keyword evidence="8" id="KW-0443">Lipid metabolism</keyword>
<dbReference type="Gene3D" id="3.40.47.10">
    <property type="match status" value="3"/>
</dbReference>
<dbReference type="Gene3D" id="3.30.559.30">
    <property type="entry name" value="Nonribosomal peptide synthetase, condensation domain"/>
    <property type="match status" value="1"/>
</dbReference>
<dbReference type="Gene3D" id="3.40.50.1820">
    <property type="entry name" value="alpha/beta hydrolase"/>
    <property type="match status" value="1"/>
</dbReference>
<dbReference type="PROSITE" id="PS00455">
    <property type="entry name" value="AMP_BINDING"/>
    <property type="match status" value="1"/>
</dbReference>
<keyword evidence="4" id="KW-0597">Phosphoprotein</keyword>
<feature type="domain" description="Carrier" evidence="15">
    <location>
        <begin position="1726"/>
        <end position="1801"/>
    </location>
</feature>
<dbReference type="Pfam" id="PF00501">
    <property type="entry name" value="AMP-binding"/>
    <property type="match status" value="1"/>
</dbReference>
<dbReference type="Gene3D" id="3.10.129.110">
    <property type="entry name" value="Polyketide synthase dehydratase"/>
    <property type="match status" value="2"/>
</dbReference>
<dbReference type="SUPFAM" id="SSF53901">
    <property type="entry name" value="Thiolase-like"/>
    <property type="match status" value="3"/>
</dbReference>
<feature type="domain" description="FAD-binding PCMH-type" evidence="16">
    <location>
        <begin position="3948"/>
        <end position="4147"/>
    </location>
</feature>
<feature type="domain" description="Ketosynthase family 3 (KS3)" evidence="17">
    <location>
        <begin position="1822"/>
        <end position="2240"/>
    </location>
</feature>
<keyword evidence="6" id="KW-0677">Repeat</keyword>
<evidence type="ECO:0000259" key="15">
    <source>
        <dbReference type="PROSITE" id="PS50075"/>
    </source>
</evidence>
<feature type="region of interest" description="N-terminal hotdog fold" evidence="13">
    <location>
        <begin position="2723"/>
        <end position="2850"/>
    </location>
</feature>
<keyword evidence="19" id="KW-0614">Plasmid</keyword>
<evidence type="ECO:0000256" key="12">
    <source>
        <dbReference type="ARBA" id="ARBA00029443"/>
    </source>
</evidence>
<dbReference type="Proteomes" id="UP000516230">
    <property type="component" value="Plasmid unnamed2"/>
</dbReference>
<feature type="region of interest" description="N-terminal hotdog fold" evidence="13">
    <location>
        <begin position="938"/>
        <end position="1062"/>
    </location>
</feature>
<evidence type="ECO:0000256" key="14">
    <source>
        <dbReference type="SAM" id="MobiDB-lite"/>
    </source>
</evidence>
<feature type="active site" description="Proton donor; for dehydratase activity" evidence="13">
    <location>
        <position position="1147"/>
    </location>
</feature>
<keyword evidence="10" id="KW-0511">Multifunctional enzyme</keyword>
<dbReference type="InterPro" id="IPR055123">
    <property type="entry name" value="SpnB-like_Rossmann"/>
</dbReference>
<dbReference type="SUPFAM" id="SSF56801">
    <property type="entry name" value="Acetyl-CoA synthetase-like"/>
    <property type="match status" value="1"/>
</dbReference>
<dbReference type="InterPro" id="IPR020807">
    <property type="entry name" value="PKS_DH"/>
</dbReference>
<feature type="region of interest" description="Disordered" evidence="14">
    <location>
        <begin position="3939"/>
        <end position="3968"/>
    </location>
</feature>
<dbReference type="FunFam" id="3.40.47.10:FF:000019">
    <property type="entry name" value="Polyketide synthase type I"/>
    <property type="match status" value="2"/>
</dbReference>
<dbReference type="Pfam" id="PF00668">
    <property type="entry name" value="Condensation"/>
    <property type="match status" value="1"/>
</dbReference>
<dbReference type="InterPro" id="IPR001031">
    <property type="entry name" value="Thioesterase"/>
</dbReference>
<evidence type="ECO:0000256" key="3">
    <source>
        <dbReference type="ARBA" id="ARBA00022450"/>
    </source>
</evidence>
<dbReference type="SMART" id="SM00822">
    <property type="entry name" value="PKS_KR"/>
    <property type="match status" value="2"/>
</dbReference>
<dbReference type="GO" id="GO:0004315">
    <property type="term" value="F:3-oxoacyl-[acyl-carrier-protein] synthase activity"/>
    <property type="evidence" value="ECO:0007669"/>
    <property type="project" value="InterPro"/>
</dbReference>
<dbReference type="Gene3D" id="3.30.70.3290">
    <property type="match status" value="3"/>
</dbReference>
<comment type="cofactor">
    <cofactor evidence="1">
        <name>pantetheine 4'-phosphate</name>
        <dbReference type="ChEBI" id="CHEBI:47942"/>
    </cofactor>
</comment>
<dbReference type="FunFam" id="3.40.50.980:FF:000001">
    <property type="entry name" value="Non-ribosomal peptide synthetase"/>
    <property type="match status" value="1"/>
</dbReference>
<dbReference type="Pfam" id="PF00698">
    <property type="entry name" value="Acyl_transf_1"/>
    <property type="match status" value="3"/>
</dbReference>
<dbReference type="Gene3D" id="3.40.366.10">
    <property type="entry name" value="Malonyl-Coenzyme A Acyl Carrier Protein, domain 2"/>
    <property type="match status" value="3"/>
</dbReference>
<dbReference type="Pfam" id="PF22953">
    <property type="entry name" value="SpnB_Rossmann"/>
    <property type="match status" value="1"/>
</dbReference>
<dbReference type="InterPro" id="IPR014031">
    <property type="entry name" value="Ketoacyl_synth_C"/>
</dbReference>
<feature type="active site" description="Proton acceptor; for dehydratase activity" evidence="13">
    <location>
        <position position="2755"/>
    </location>
</feature>
<sequence length="6009" mass="626342">MTGVNVPATPSVQSPDEHQKLIDYLRRVTLELRDTRRRLDAAREAACEPVAIVGMSCRFPGAGGPEAFWRLLAEGGDAIGAFPDDRGWEVAAGGGGYARSGGFVAGAGGFDAAFFGISPREALAMDPQQRLVLEAVWEAVERAGIDAHDLRDTDTGVWIGASPSGYGTDTDATGAGVEGHVMTGISPSVLSGRVSYTLGLRGPAVTVDTACSSSLVALHQAVQALRSGEVERAVVAGVSVMATPGLFEEFSVHGGLAGDGRCKAFGAGADGTAFSEGVGVLVLERLSSARGSGRAVVALVRGTAVNQDGASNGLTAPNGPAQQRVVEQALVSAGLVAGDVDAVEAHGTGTSLGDPIEAGALAAVFGPGREAGRPLCLGSVKSNIGHAQAAAGMAGVIKMVLALENECLPRTLHAEVPSEHVDWEGSGLHLLGEARAWPRDAARPRRAGVSSFGIGGTNAHAVIEEAPRPETDDTEPTHPPHPLGTTTVPWVISGHTAQAMRAQARRLADHLHDHPDTDPADLGLSLATTRAALTHRGAVFGSDRAELHAALTALADGEPAARTVTGTAADTPATVFVFPGQGTQWTGMGTALLEHSPAFADSVRACDTALEPLTGWSVAALLRGELPAETHPLDRMDIAQPALFTMYVGLAAVWRSLGVHPDAVVGHSQGEVAAAVVAGILTVHEGARIVALRSRVLHEEARGGEMAFVDLPEHAVRERIAALGAPVHVAVVNSPRSVVVAGDADAVDDLLHVLDDEDVPCGRLTAGCASHSPHMDRFLPRLTDALDDLRPRSGDIPFWSTVTATRIDGRELDAAYWSRNLRETVRFHQTTRALLDDGHTCFLEVSPLPLLSVGVLETLEETETQAAAVCTLRRGQGGPEEFVRALAEVHAHGARIDWRPLFAGAKTLPLPTYAFQHRTYWLPPRPTAGTTRQDAGSHPFLTTAVTTPGTGETVLTGELSLSSHPWLADHSAAGTVLLPGTGFLELVLHAAARTGHDHLDELALHTPLPLDDTPTRLQVRVHAPAAPGIRTVEVLSRKDGAPEDTPWTSHASGTLTTDPAAEPASGTLTTEPASGTAVWPPEGAEPLAVDDHYTRAAELGYGYGPAFQGLRAAWLLDGEAFAEVRLGPAAPGLTAGTGFRLHPALMDAALQAAGLLHREGEHDGAVRLPFLWQQVAVHSTGATALRVHVRRLPDGDFSLTATDADGRPVASVGRLVLRPVPAAAASQDGPARLHRLVWSPAPAAGAPAAARCAVLTSLVPGAAGDTPRTGGPYAQLARYERYDGPEALAAAIDAGGEAPDLVFVPCTPQPGQDPGTVPEAALRRTRQALDLLHAWLADRRFDSTTLVLLTCGAVADGAGAGIDDLPGTAVWGLIRSAQTEHPGRFAVADLDSTGSLGTALDTLPFAEEPQLALHGGLVLTPRLIPAAPAGTPSAPLLDPSEAVLVTGGTGTLGGVVARHLVVRHGVRHLVLVSRSGGAAAGVAELVAGLEAAGAVSVRVVACDVSDRGAVGGLLASVGAERALGAVVHAAGALDDGLVESLSVGRVESVLRPKVDGAWHLHELTRGLDLSAFVLFSSMSGVLGAAGQANYAAANVFLDALAQSRRAEGLPGQSLAWSLWAQESGLTAGLADTDHARFARSGVLPLDTDTALALLDAAWDFPDAVAVPARFDTTALRAAAGAVPPALRALTGPGPRRPAAAGPAPQADAAPSLAALLAGVPEEERDETVLRMVRSHAAAVLGHPGPDEVAPDAAFKSLGFDSLLSVELRNRLGTATGLRLPTTLVFDHPTPEAVARRLRSECPVPDAPGAHAPAEPAAREAACEPVAIVGMSCRFPGAGGPEAFWRLLAEGGDAIGAFPDDRGWEVAAGSGGYARSGGFVAGAGGFDAAFFGISPREALAMDPQQRLVLEAVWEAVERAGIDAHDLRDTDTGVWIGASPSGYGTDTDATGAGVEGHVMTGISPSVLSGRVSYTLGLRGPAVTVDTACSSSLVALHQAVQALRSGEVERAVVAGVSVMATPGLFEEFSVHGGLAGDGRCKAFGAGADGTAFSEGVGVLVLERLSSARGSGRAVVALVRGTAVNQDGASNGLTAPNGPAQQRVVEQALVSAGLVAGDVDAVEAHGTGTSLGDPIEAGALAAVFGPGREAGRPLCLGSVKSNIGHAQAAAGMAGVIKMVLALENECLPRTLHAEVPSEHVDWEGSGLHLLGEARAWPRDAARPRRAGVSSFGIGGTNAHAVIEEAPRPETDDTEPTHPPHPRGTGDGPAPAPVPVLLSAQEDDALRAQAGHWAAWLDEHPATPLADVAATAARRTRFDTRAAVLATDTAGTATALRALALGTSHPAVVTGTAAKGGLGVLFTGQGSQRAAMGRGLYAHFEAYRTAFDAACAAVDEHLDGSLAEIVLGDGTGRLDRTQYAQPAIFALETALYRLWETWGVTANAVAGHSVGELAAAHVAGVLTLADAARLVVARGRLMQSCRTDGAMVSVEASEAEVLDVLPGYDGVCVAALNSPSQTVLSGDEEPVLALARHFAGHGRRTRRLKVSHAFHSAHLDPVLEEFAATAATCTFHAPRVPLVDALTGAWAGTDTPPGTGVRSADHWVRQARETVRFGDALRTLESHGIARFLECGPEAVLTATGAETLADARFVPSMRRGEPAAEVPTLLTALAHLHVCGQPLDRNRLPGHAHGRLVPLPPYAFRRRPYWLTSAAAAGDVRTAGLDGTPAHPWLGARIALAPDEGHLLTGRIDPSRSTWLADHELFGTVVVPGAALLDVVAAAAGAVASGPDTEGPRIAELTITEPLVLTEAVRLQVRIGPDTGGRRHLTLHSRPETSGPAAWRLHAEGRLDTADHDTTADADTGPRAADTPEPAVADSLATDTLYERFRDGGVRYGPAFQGLRELRRHGDEAYGLVELPEGLSPRGHVLHPALLDAALHAAAPLTGGTEAGAAVRVPFAWHDVRLHTANATRAHVHVRWDAATATARIRLTGPDGTPVASARLLLREVTPAQLRAALAPTPLYRLRFTALSDPAIRRGRTVAVLGGTDFPDVDTLLDRLAHGTDAPGRLVVDATAPTGRGPWTATEDALHTLRRLTAEPLLADTELIWVTRGAVDAGDGVHDLAHAPLWGMVRSARNEHPDRVIRLIDIDGGLDDTAALGRALEIAGEPEIAVRDGEPRAARLTPAGPADDDTLSAPPAPDPDGTVLITGALGELGRTLARHLVTVHGARRLVLTSRQGPDAPGAAGLIAELTEAGAADVRVMACDTSRREDLAGVLAAADSDHPWTAVFHLAAAIDDGLLATQDTDRLHRVLAPKAAGALHLHELTREAGLRLSAFVLFSSAAGVLGSAGQSTYAAANTFLDALAAHRHAEGLPATSLAWGLWQPTGGGLTAALGRADLARMNRQGIRALTAAEGLRLLDLALSRPEPHLVPVELDVAAMRRAIDDGAELPAVLRTLVGTRRTLRTERTASGTPPLRTRLLAMQDEQRLPALDELVRHELSVVLGTGRGETADTDRTFRELGVDSLMSLELAGRLEEATGLLLASGLAFEHPTPEAVARHLLEILAEAAPAPAGPAVERAAQRDVHPATEGQRRLWFLEQLDPGTPQYNAVHRMRLHQPISPEVLARALGWVMDRHEALRTRLGLRDGELVQLVDATPDLPFRHIDLSRAAEDDLAACLRDDELTPFELLGGPLLRCLLIETPAGEQILSVVMHHAVTDGWSAGVVFRDLFVACEAFAAGGVPVAGAVGVQLGDWARWERARVEEGGFAEGVAFLAGELAGVARLELPELVDGCEPVGGADGAGSADGTVGFVLSDGLRRGVEELAVAASVTPYTVLVSAFAVVLARYSGQWDFAVGTIWANRRADTADTVGFLANTLPLRCDLSGDPAFRDLLTTMQPRIRGTLEHQAVPLTELVRAVAVDRTADENPLFRAAFNYLGAGFADGPDSATGPDGDEGPETRVRAHPLTGSTPDSVTGNVRGAAKFELGLTLVARGAGGGLLGELEFQSHVLDRASAERLVENFRTLLSAAVAEPGTAVGDLDLLGAGEREWLAVRGGQVPLPGGSAGSGGLVGSVGSGVGSVGSVESAGSVVPVVSALERVRARVGAVPGAVALSDGGRDLTYREVWDAVVVLAGRLRALGVGREVLVGVHLPRSAETVVAMLAVWQAGGAYVPLDPAYPVERLRHVREDSGLRIVITRPETVGDFDPATVNTVTVDDPRDTAGRPGATAPAEEPSSQPSPTDLAFVIYTSGSTGRPKGVMIEHAQFANFCDAVDERVGRGAGDTWLAVTSPSFDISTVELLWTLTRGYRVVVADGSVADWAAHRSHAPTHLQCTPSLARMLLADADGRALIAGLDHMIVGGEALDRALAQRLIDLCGRVTNIYGPTETTVWSTTWDVEPGEVSLGDPIRGNRLYVLDGAGRCVPRGVRGELWIGGRGVARGYLGRRELTGERFVADPWAVEPGGRMYRSGDVVRYRGDGSLQYCGRVDHQVKIRGHRIELGEIEAVVGGLSSVLECAAVVREDVPGDAYVQVFVVPSVVGGDVSGAVFACVERCLPAVMRPRRVTCLESLPHTPNEKVDRLALTRLPADDDTGTDSGTDSTPVPGVVSVPDPAGVRGVLLRVWGGLLGGVGGLDPDRGFFDLGATSMTATRAHRLICEELGVEFPLAEVFRHPTIGRLAEFLEGRLGGVVPGAVPVPAVRVRGVVDEPVAVIGMACRLPGAGDVGVFWENLRGGVESIRRFSVEELREAGVAEELVSDPAYVRAKGCVEGADLFDASFFGYSPAEAETIDPQHRLFLECAWQGLEHAGIVPAAFDGDIAVFGGTGNGGYHTGEVTDLSSFYRSMIGGRNDFVATRVAHKLDLTGPAMTVQTACSTGLVTAHLARESLLRGESDIALVGASSLTFPLEQGYLHQDGLVVSRDGHCRAFDADGDGTVGSDGVGVVVLRRLSDAVAAGDTVYAVIRGSAVNNDGSDKVAFMAPSVAGQSRVIAAAQAAAGAEPASIGLIEAHGTATAIGDPMEIQALQEVFGASTREEPCVIGSVKTNIGHTDTTAGIAGLIKAALCLHHRTLVPSLHYSRPNPGMGLDESLFRVNTELTAWESAGPRRAGVSSFGIGGTNAHIVLEEAPARPEPVHTAPEHTATGYPVVVSGRDRAALAEQAGRWAAWLREHPELSVRDVARTAAERRTHFAERASVTARSVTGLVEGLTALAEDRSHLRVLRGTAAPRGRTVFVFPGQGADWPGMGRELLLQSQAFADSVRRCDTALRPLTGWSVLDVLEGRGGEERPEDRLDVLQPLLFTMYVSLAAAWEELGIRPSAVVGHSQGEIAAAVVAGALRLEDGARVVCLRSRALRQVAGEGAMAVVELPLDEVHKWIAPFGGEISVAAVNTPGSVAVSGAAGPVTELLSALDDADIACGRLDAPVASHSRFMDPLLPALRAALDGLRPRPASIPFYSTVTGDLLDGRSLDAEYWCRNLREPVRLDLARRRLQDTGHDVFVEIGPHPVLGMPLTAGSGPAVVVGTLERGRGDRARLLEGLAALHVHGCEVDWPLALGREPAPVADLPTYAFQRRRHWLEAPATRPASASRTEEAFWDAVRSGQVRRIADVLGTDASESALQGLAELLPALAAVRPGTGRSAAEGTDATASGEVPGSTAALLRELNGAGPDVARQTLLDLVRTEAAAVLGDAPADIPVLQPLQQLGMDSLAAVRMRANLERRTGVRIAPHVILGRGGALGVADALLTETTGAPGLPAADDGDPAWLRVLKPGTAPRARIVAFAGMGGTTDSHVPLIRHLADDVELVAVQMPGREERTGEPSPSGITDVADGIAEALTGLPELPTVLYGHSQGALLAWEVAHRFGPGGDGAPVALVPACAPAPCTELPSQLDDLQQLGAVLEPGATTQAAEALRGLLPDTLLADEELLASYLVNLRTDAELARDHHTFLATADREPLDIPITTVAATDDPVLPGGTLHAWHERTRARTVHRTIEGTHAAPLENPRAMAAELMDAIPRAT</sequence>
<dbReference type="InterPro" id="IPR006162">
    <property type="entry name" value="Ppantetheine_attach_site"/>
</dbReference>
<dbReference type="FunFam" id="3.40.366.10:FF:000002">
    <property type="entry name" value="Probable polyketide synthase 2"/>
    <property type="match status" value="1"/>
</dbReference>
<dbReference type="Pfam" id="PF02801">
    <property type="entry name" value="Ketoacyl-synt_C"/>
    <property type="match status" value="3"/>
</dbReference>
<dbReference type="GO" id="GO:0005886">
    <property type="term" value="C:plasma membrane"/>
    <property type="evidence" value="ECO:0007669"/>
    <property type="project" value="TreeGrafter"/>
</dbReference>
<dbReference type="InterPro" id="IPR057326">
    <property type="entry name" value="KR_dom"/>
</dbReference>
<dbReference type="Gene3D" id="1.10.1200.10">
    <property type="entry name" value="ACP-like"/>
    <property type="match status" value="4"/>
</dbReference>
<feature type="region of interest" description="C-terminal hotdog fold" evidence="13">
    <location>
        <begin position="2868"/>
        <end position="3008"/>
    </location>
</feature>
<dbReference type="PROSITE" id="PS52004">
    <property type="entry name" value="KS3_2"/>
    <property type="match status" value="3"/>
</dbReference>
<dbReference type="InterPro" id="IPR020841">
    <property type="entry name" value="PKS_Beta-ketoAc_synthase_dom"/>
</dbReference>
<dbReference type="Gene3D" id="3.40.50.720">
    <property type="entry name" value="NAD(P)-binding Rossmann-like Domain"/>
    <property type="match status" value="2"/>
</dbReference>
<evidence type="ECO:0000313" key="19">
    <source>
        <dbReference type="EMBL" id="QNP67917.1"/>
    </source>
</evidence>
<keyword evidence="9" id="KW-0045">Antibiotic biosynthesis</keyword>
<dbReference type="InterPro" id="IPR016039">
    <property type="entry name" value="Thiolase-like"/>
</dbReference>
<organism evidence="19 20">
    <name type="scientific">Streptomyces genisteinicus</name>
    <dbReference type="NCBI Taxonomy" id="2768068"/>
    <lineage>
        <taxon>Bacteria</taxon>
        <taxon>Bacillati</taxon>
        <taxon>Actinomycetota</taxon>
        <taxon>Actinomycetes</taxon>
        <taxon>Kitasatosporales</taxon>
        <taxon>Streptomycetaceae</taxon>
        <taxon>Streptomyces</taxon>
    </lineage>
</organism>
<dbReference type="InterPro" id="IPR029058">
    <property type="entry name" value="AB_hydrolase_fold"/>
</dbReference>
<dbReference type="InterPro" id="IPR000873">
    <property type="entry name" value="AMP-dep_synth/lig_dom"/>
</dbReference>
<dbReference type="Pfam" id="PF00550">
    <property type="entry name" value="PP-binding"/>
    <property type="match status" value="4"/>
</dbReference>
<geneLocation type="plasmid" evidence="19 20">
    <name>unnamed2</name>
</geneLocation>
<evidence type="ECO:0000256" key="4">
    <source>
        <dbReference type="ARBA" id="ARBA00022553"/>
    </source>
</evidence>
<dbReference type="PANTHER" id="PTHR43775:SF51">
    <property type="entry name" value="INACTIVE PHENOLPHTHIOCEROL SYNTHESIS POLYKETIDE SYNTHASE TYPE I PKS1-RELATED"/>
    <property type="match status" value="1"/>
</dbReference>
<evidence type="ECO:0000256" key="5">
    <source>
        <dbReference type="ARBA" id="ARBA00022679"/>
    </source>
</evidence>
<feature type="compositionally biased region" description="Basic and acidic residues" evidence="14">
    <location>
        <begin position="2242"/>
        <end position="2253"/>
    </location>
</feature>
<dbReference type="Pfam" id="PF21089">
    <property type="entry name" value="PKS_DH_N"/>
    <property type="match status" value="2"/>
</dbReference>
<dbReference type="SUPFAM" id="SSF55048">
    <property type="entry name" value="Probable ACP-binding domain of malonyl-CoA ACP transacylase"/>
    <property type="match status" value="3"/>
</dbReference>
<dbReference type="Pfam" id="PF08659">
    <property type="entry name" value="KR"/>
    <property type="match status" value="2"/>
</dbReference>
<evidence type="ECO:0000256" key="11">
    <source>
        <dbReference type="ARBA" id="ARBA00023315"/>
    </source>
</evidence>
<keyword evidence="5" id="KW-0808">Transferase</keyword>
<keyword evidence="20" id="KW-1185">Reference proteome</keyword>
<dbReference type="InterPro" id="IPR013968">
    <property type="entry name" value="PKS_KR"/>
</dbReference>
<evidence type="ECO:0000259" key="16">
    <source>
        <dbReference type="PROSITE" id="PS51387"/>
    </source>
</evidence>
<dbReference type="SUPFAM" id="SSF47336">
    <property type="entry name" value="ACP-like"/>
    <property type="match status" value="4"/>
</dbReference>
<dbReference type="GO" id="GO:0071770">
    <property type="term" value="P:DIM/DIP cell wall layer assembly"/>
    <property type="evidence" value="ECO:0007669"/>
    <property type="project" value="TreeGrafter"/>
</dbReference>
<dbReference type="GO" id="GO:0006633">
    <property type="term" value="P:fatty acid biosynthetic process"/>
    <property type="evidence" value="ECO:0007669"/>
    <property type="project" value="InterPro"/>
</dbReference>
<dbReference type="Pfam" id="PF00109">
    <property type="entry name" value="ketoacyl-synt"/>
    <property type="match status" value="3"/>
</dbReference>
<dbReference type="SMART" id="SM00823">
    <property type="entry name" value="PKS_PP"/>
    <property type="match status" value="4"/>
</dbReference>
<dbReference type="EMBL" id="CP060826">
    <property type="protein sequence ID" value="QNP67917.1"/>
    <property type="molecule type" value="Genomic_DNA"/>
</dbReference>
<gene>
    <name evidence="19" type="ORF">IAG43_33800</name>
</gene>
<dbReference type="SUPFAM" id="SSF52777">
    <property type="entry name" value="CoA-dependent acyltransferases"/>
    <property type="match status" value="2"/>
</dbReference>
<evidence type="ECO:0000259" key="17">
    <source>
        <dbReference type="PROSITE" id="PS52004"/>
    </source>
</evidence>
<dbReference type="InterPro" id="IPR049551">
    <property type="entry name" value="PKS_DH_C"/>
</dbReference>
<dbReference type="InterPro" id="IPR045851">
    <property type="entry name" value="AMP-bd_C_sf"/>
</dbReference>
<dbReference type="InterPro" id="IPR036291">
    <property type="entry name" value="NAD(P)-bd_dom_sf"/>
</dbReference>
<dbReference type="Gene3D" id="2.30.38.10">
    <property type="entry name" value="Luciferase, Domain 3"/>
    <property type="match status" value="1"/>
</dbReference>
<feature type="domain" description="Carrier" evidence="15">
    <location>
        <begin position="4605"/>
        <end position="4681"/>
    </location>
</feature>
<evidence type="ECO:0000256" key="8">
    <source>
        <dbReference type="ARBA" id="ARBA00023098"/>
    </source>
</evidence>
<dbReference type="InterPro" id="IPR049900">
    <property type="entry name" value="PKS_mFAS_DH"/>
</dbReference>
<dbReference type="PROSITE" id="PS00012">
    <property type="entry name" value="PHOSPHOPANTETHEINE"/>
    <property type="match status" value="3"/>
</dbReference>
<dbReference type="InterPro" id="IPR020845">
    <property type="entry name" value="AMP-binding_CS"/>
</dbReference>
<dbReference type="InterPro" id="IPR016166">
    <property type="entry name" value="FAD-bd_PCMH"/>
</dbReference>
<dbReference type="InterPro" id="IPR015083">
    <property type="entry name" value="NorB/c/GfsB-D-like_docking"/>
</dbReference>
<feature type="domain" description="Carrier" evidence="15">
    <location>
        <begin position="3484"/>
        <end position="3559"/>
    </location>
</feature>
<dbReference type="GO" id="GO:0004312">
    <property type="term" value="F:fatty acid synthase activity"/>
    <property type="evidence" value="ECO:0007669"/>
    <property type="project" value="TreeGrafter"/>
</dbReference>
<evidence type="ECO:0000259" key="18">
    <source>
        <dbReference type="PROSITE" id="PS52019"/>
    </source>
</evidence>
<feature type="domain" description="Ketosynthase family 3 (KS3)" evidence="17">
    <location>
        <begin position="47"/>
        <end position="465"/>
    </location>
</feature>
<dbReference type="PROSITE" id="PS51387">
    <property type="entry name" value="FAD_PCMH"/>
    <property type="match status" value="1"/>
</dbReference>
<accession>A0A7H0I551</accession>
<dbReference type="PROSITE" id="PS52019">
    <property type="entry name" value="PKS_MFAS_DH"/>
    <property type="match status" value="2"/>
</dbReference>
<dbReference type="Gene3D" id="3.40.50.980">
    <property type="match status" value="2"/>
</dbReference>
<dbReference type="SUPFAM" id="SSF53474">
    <property type="entry name" value="alpha/beta-Hydrolases"/>
    <property type="match status" value="1"/>
</dbReference>
<dbReference type="InterPro" id="IPR016036">
    <property type="entry name" value="Malonyl_transacylase_ACP-bd"/>
</dbReference>
<feature type="region of interest" description="Disordered" evidence="14">
    <location>
        <begin position="1036"/>
        <end position="1083"/>
    </location>
</feature>
<dbReference type="InterPro" id="IPR009081">
    <property type="entry name" value="PP-bd_ACP"/>
</dbReference>
<dbReference type="PROSITE" id="PS50075">
    <property type="entry name" value="CARRIER"/>
    <property type="match status" value="4"/>
</dbReference>
<feature type="domain" description="PKS/mFAS DH" evidence="18">
    <location>
        <begin position="2723"/>
        <end position="3008"/>
    </location>
</feature>
<feature type="active site" description="Proton acceptor; for dehydratase activity" evidence="13">
    <location>
        <position position="970"/>
    </location>
</feature>
<feature type="domain" description="PKS/mFAS DH" evidence="18">
    <location>
        <begin position="938"/>
        <end position="1226"/>
    </location>
</feature>
<dbReference type="InterPro" id="IPR016035">
    <property type="entry name" value="Acyl_Trfase/lysoPLipase"/>
</dbReference>
<dbReference type="Pfam" id="PF14765">
    <property type="entry name" value="PS-DH"/>
    <property type="match status" value="2"/>
</dbReference>
<keyword evidence="3" id="KW-0596">Phosphopantetheine</keyword>
<feature type="domain" description="Ketosynthase family 3 (KS3)" evidence="17">
    <location>
        <begin position="4701"/>
        <end position="5120"/>
    </location>
</feature>
<feature type="region of interest" description="Disordered" evidence="14">
    <location>
        <begin position="2845"/>
        <end position="2867"/>
    </location>
</feature>
<dbReference type="InterPro" id="IPR042104">
    <property type="entry name" value="PKS_dehydratase_sf"/>
</dbReference>
<dbReference type="SMART" id="SM01294">
    <property type="entry name" value="PKS_PP_betabranch"/>
    <property type="match status" value="1"/>
</dbReference>
<dbReference type="Pfam" id="PF16197">
    <property type="entry name" value="KAsynt_C_assoc"/>
    <property type="match status" value="3"/>
</dbReference>
<dbReference type="InterPro" id="IPR014043">
    <property type="entry name" value="Acyl_transferase_dom"/>
</dbReference>
<dbReference type="PROSITE" id="PS00606">
    <property type="entry name" value="KS3_1"/>
    <property type="match status" value="2"/>
</dbReference>
<dbReference type="KEGG" id="sgj:IAG43_33800"/>
<evidence type="ECO:0000313" key="20">
    <source>
        <dbReference type="Proteomes" id="UP000516230"/>
    </source>
</evidence>
<dbReference type="CDD" id="cd05930">
    <property type="entry name" value="A_NRPS"/>
    <property type="match status" value="1"/>
</dbReference>
<reference evidence="19 20" key="1">
    <citation type="submission" date="2020-08" db="EMBL/GenBank/DDBJ databases">
        <title>A novel species.</title>
        <authorList>
            <person name="Gao J."/>
        </authorList>
    </citation>
    <scope>NUCLEOTIDE SEQUENCE [LARGE SCALE GENOMIC DNA]</scope>
    <source>
        <strain evidence="19 20">CRPJ-33</strain>
        <plasmid evidence="19 20">unnamed2</plasmid>
    </source>
</reference>
<comment type="pathway">
    <text evidence="2">Antibiotic biosynthesis.</text>
</comment>
<keyword evidence="11" id="KW-0012">Acyltransferase</keyword>
<dbReference type="FunFam" id="3.40.47.10:FF:000042">
    <property type="entry name" value="Polyketide synthase Pks13"/>
    <property type="match status" value="1"/>
</dbReference>
<dbReference type="Gene3D" id="6.10.140.1830">
    <property type="match status" value="1"/>
</dbReference>
<dbReference type="FunFam" id="1.10.1200.10:FF:000007">
    <property type="entry name" value="Probable polyketide synthase pks17"/>
    <property type="match status" value="1"/>
</dbReference>
<dbReference type="CDD" id="cd19531">
    <property type="entry name" value="LCL_NRPS-like"/>
    <property type="match status" value="1"/>
</dbReference>
<comment type="similarity">
    <text evidence="12">In the C-terminal section; belongs to the NRP synthetase family.</text>
</comment>
<feature type="region of interest" description="Disordered" evidence="14">
    <location>
        <begin position="4209"/>
        <end position="4236"/>
    </location>
</feature>
<feature type="compositionally biased region" description="Low complexity" evidence="14">
    <location>
        <begin position="4222"/>
        <end position="4236"/>
    </location>
</feature>
<evidence type="ECO:0000256" key="9">
    <source>
        <dbReference type="ARBA" id="ARBA00023194"/>
    </source>
</evidence>
<evidence type="ECO:0000256" key="1">
    <source>
        <dbReference type="ARBA" id="ARBA00001957"/>
    </source>
</evidence>
<feature type="domain" description="Carrier" evidence="15">
    <location>
        <begin position="5663"/>
        <end position="5740"/>
    </location>
</feature>
<evidence type="ECO:0000256" key="7">
    <source>
        <dbReference type="ARBA" id="ARBA00022832"/>
    </source>
</evidence>
<dbReference type="CDD" id="cd08956">
    <property type="entry name" value="KR_3_FAS_SDR_x"/>
    <property type="match status" value="2"/>
</dbReference>
<dbReference type="InterPro" id="IPR020806">
    <property type="entry name" value="PKS_PP-bd"/>
</dbReference>
<dbReference type="InterPro" id="IPR018201">
    <property type="entry name" value="Ketoacyl_synth_AS"/>
</dbReference>
<evidence type="ECO:0000256" key="13">
    <source>
        <dbReference type="PROSITE-ProRule" id="PRU01363"/>
    </source>
</evidence>
<dbReference type="GO" id="GO:0005737">
    <property type="term" value="C:cytoplasm"/>
    <property type="evidence" value="ECO:0007669"/>
    <property type="project" value="TreeGrafter"/>
</dbReference>
<evidence type="ECO:0000256" key="10">
    <source>
        <dbReference type="ARBA" id="ARBA00023268"/>
    </source>
</evidence>
<dbReference type="Pfam" id="PF13193">
    <property type="entry name" value="AMP-binding_C"/>
    <property type="match status" value="1"/>
</dbReference>
<proteinExistence type="inferred from homology"/>
<dbReference type="InterPro" id="IPR001242">
    <property type="entry name" value="Condensation_dom"/>
</dbReference>
<feature type="compositionally biased region" description="Polar residues" evidence="14">
    <location>
        <begin position="1046"/>
        <end position="1057"/>
    </location>
</feature>
<dbReference type="Pfam" id="PF00975">
    <property type="entry name" value="Thioesterase"/>
    <property type="match status" value="1"/>
</dbReference>
<dbReference type="InterPro" id="IPR032821">
    <property type="entry name" value="PKS_assoc"/>
</dbReference>
<dbReference type="Pfam" id="PF08990">
    <property type="entry name" value="Docking"/>
    <property type="match status" value="1"/>
</dbReference>
<dbReference type="InterPro" id="IPR014030">
    <property type="entry name" value="Ketoacyl_synth_N"/>
</dbReference>
<dbReference type="CDD" id="cd00833">
    <property type="entry name" value="PKS"/>
    <property type="match status" value="3"/>
</dbReference>
<dbReference type="GO" id="GO:0071949">
    <property type="term" value="F:FAD binding"/>
    <property type="evidence" value="ECO:0007669"/>
    <property type="project" value="InterPro"/>
</dbReference>
<feature type="region of interest" description="Disordered" evidence="14">
    <location>
        <begin position="1686"/>
        <end position="1707"/>
    </location>
</feature>
<dbReference type="SUPFAM" id="SSF52151">
    <property type="entry name" value="FabD/lysophospholipase-like"/>
    <property type="match status" value="3"/>
</dbReference>
<dbReference type="SMART" id="SM00826">
    <property type="entry name" value="PKS_DH"/>
    <property type="match status" value="2"/>
</dbReference>
<evidence type="ECO:0000256" key="6">
    <source>
        <dbReference type="ARBA" id="ARBA00022737"/>
    </source>
</evidence>
<dbReference type="InterPro" id="IPR036736">
    <property type="entry name" value="ACP-like_sf"/>
</dbReference>
<name>A0A7H0I551_9ACTN</name>
<feature type="region of interest" description="Disordered" evidence="14">
    <location>
        <begin position="3167"/>
        <end position="3196"/>
    </location>
</feature>
<feature type="region of interest" description="Disordered" evidence="14">
    <location>
        <begin position="2242"/>
        <end position="2269"/>
    </location>
</feature>
<feature type="active site" description="Proton donor; for dehydratase activity" evidence="13">
    <location>
        <position position="2928"/>
    </location>
</feature>
<feature type="region of interest" description="C-terminal hotdog fold" evidence="13">
    <location>
        <begin position="1084"/>
        <end position="1226"/>
    </location>
</feature>
<dbReference type="SUPFAM" id="SSF51735">
    <property type="entry name" value="NAD(P)-binding Rossmann-fold domains"/>
    <property type="match status" value="4"/>
</dbReference>
<feature type="region of interest" description="Disordered" evidence="14">
    <location>
        <begin position="4582"/>
        <end position="4602"/>
    </location>
</feature>
<dbReference type="InterPro" id="IPR001227">
    <property type="entry name" value="Ac_transferase_dom_sf"/>
</dbReference>
<dbReference type="InterPro" id="IPR010071">
    <property type="entry name" value="AA_adenyl_dom"/>
</dbReference>
<dbReference type="InterPro" id="IPR049552">
    <property type="entry name" value="PKS_DH_N"/>
</dbReference>
<protein>
    <submittedName>
        <fullName evidence="19">Amino acid adenylation domain-containing protein</fullName>
    </submittedName>
</protein>